<dbReference type="InterPro" id="IPR050570">
    <property type="entry name" value="Cell_wall_metabolism_enzyme"/>
</dbReference>
<proteinExistence type="predicted"/>
<dbReference type="InterPro" id="IPR011055">
    <property type="entry name" value="Dup_hybrid_motif"/>
</dbReference>
<dbReference type="SUPFAM" id="SSF51261">
    <property type="entry name" value="Duplicated hybrid motif"/>
    <property type="match status" value="1"/>
</dbReference>
<feature type="chain" id="PRO_5035215366" evidence="2">
    <location>
        <begin position="21"/>
        <end position="379"/>
    </location>
</feature>
<dbReference type="PANTHER" id="PTHR21666:SF270">
    <property type="entry name" value="MUREIN HYDROLASE ACTIVATOR ENVC"/>
    <property type="match status" value="1"/>
</dbReference>
<dbReference type="CDD" id="cd12797">
    <property type="entry name" value="M23_peptidase"/>
    <property type="match status" value="1"/>
</dbReference>
<dbReference type="CDD" id="cd00118">
    <property type="entry name" value="LysM"/>
    <property type="match status" value="2"/>
</dbReference>
<dbReference type="Pfam" id="PF01476">
    <property type="entry name" value="LysM"/>
    <property type="match status" value="2"/>
</dbReference>
<dbReference type="InterPro" id="IPR016047">
    <property type="entry name" value="M23ase_b-sheet_dom"/>
</dbReference>
<dbReference type="InterPro" id="IPR036779">
    <property type="entry name" value="LysM_dom_sf"/>
</dbReference>
<dbReference type="Pfam" id="PF01551">
    <property type="entry name" value="Peptidase_M23"/>
    <property type="match status" value="1"/>
</dbReference>
<evidence type="ECO:0000259" key="3">
    <source>
        <dbReference type="PROSITE" id="PS51782"/>
    </source>
</evidence>
<protein>
    <submittedName>
        <fullName evidence="4">Peptidoglycan DD-metalloendopeptidase family protein</fullName>
    </submittedName>
</protein>
<dbReference type="PROSITE" id="PS51782">
    <property type="entry name" value="LYSM"/>
    <property type="match status" value="1"/>
</dbReference>
<evidence type="ECO:0000313" key="5">
    <source>
        <dbReference type="Proteomes" id="UP000609121"/>
    </source>
</evidence>
<dbReference type="InterPro" id="IPR018392">
    <property type="entry name" value="LysM"/>
</dbReference>
<organism evidence="4 5">
    <name type="scientific">Mangrovicoccus algicola</name>
    <dbReference type="NCBI Taxonomy" id="2771008"/>
    <lineage>
        <taxon>Bacteria</taxon>
        <taxon>Pseudomonadati</taxon>
        <taxon>Pseudomonadota</taxon>
        <taxon>Alphaproteobacteria</taxon>
        <taxon>Rhodobacterales</taxon>
        <taxon>Paracoccaceae</taxon>
        <taxon>Mangrovicoccus</taxon>
    </lineage>
</organism>
<dbReference type="Gene3D" id="2.70.70.10">
    <property type="entry name" value="Glucose Permease (Domain IIA)"/>
    <property type="match status" value="1"/>
</dbReference>
<gene>
    <name evidence="4" type="ORF">ICN82_14730</name>
</gene>
<feature type="domain" description="LysM" evidence="3">
    <location>
        <begin position="147"/>
        <end position="191"/>
    </location>
</feature>
<feature type="compositionally biased region" description="Low complexity" evidence="1">
    <location>
        <begin position="199"/>
        <end position="211"/>
    </location>
</feature>
<evidence type="ECO:0000256" key="2">
    <source>
        <dbReference type="SAM" id="SignalP"/>
    </source>
</evidence>
<feature type="signal peptide" evidence="2">
    <location>
        <begin position="1"/>
        <end position="20"/>
    </location>
</feature>
<dbReference type="GO" id="GO:0004222">
    <property type="term" value="F:metalloendopeptidase activity"/>
    <property type="evidence" value="ECO:0007669"/>
    <property type="project" value="TreeGrafter"/>
</dbReference>
<name>A0A8J6YZB7_9RHOB</name>
<feature type="region of interest" description="Disordered" evidence="1">
    <location>
        <begin position="197"/>
        <end position="245"/>
    </location>
</feature>
<dbReference type="SUPFAM" id="SSF54106">
    <property type="entry name" value="LysM domain"/>
    <property type="match status" value="2"/>
</dbReference>
<dbReference type="Proteomes" id="UP000609121">
    <property type="component" value="Unassembled WGS sequence"/>
</dbReference>
<comment type="caution">
    <text evidence="4">The sequence shown here is derived from an EMBL/GenBank/DDBJ whole genome shotgun (WGS) entry which is preliminary data.</text>
</comment>
<keyword evidence="2" id="KW-0732">Signal</keyword>
<reference evidence="4" key="1">
    <citation type="submission" date="2020-09" db="EMBL/GenBank/DDBJ databases">
        <title>A novel bacterium of genus Mangrovicoccus, isolated from South China Sea.</title>
        <authorList>
            <person name="Huang H."/>
            <person name="Mo K."/>
            <person name="Hu Y."/>
        </authorList>
    </citation>
    <scope>NUCLEOTIDE SEQUENCE</scope>
    <source>
        <strain evidence="4">HB182678</strain>
    </source>
</reference>
<dbReference type="RefSeq" id="WP_193184147.1">
    <property type="nucleotide sequence ID" value="NZ_JACVXA010000047.1"/>
</dbReference>
<dbReference type="PROSITE" id="PS51257">
    <property type="entry name" value="PROKAR_LIPOPROTEIN"/>
    <property type="match status" value="1"/>
</dbReference>
<dbReference type="EMBL" id="JACVXA010000047">
    <property type="protein sequence ID" value="MBE3639454.1"/>
    <property type="molecule type" value="Genomic_DNA"/>
</dbReference>
<dbReference type="SMART" id="SM00257">
    <property type="entry name" value="LysM"/>
    <property type="match status" value="2"/>
</dbReference>
<feature type="region of interest" description="Disordered" evidence="1">
    <location>
        <begin position="31"/>
        <end position="50"/>
    </location>
</feature>
<evidence type="ECO:0000313" key="4">
    <source>
        <dbReference type="EMBL" id="MBE3639454.1"/>
    </source>
</evidence>
<sequence length="379" mass="38308">MTPKPLLRAASLAAVLLGSACTNLSLPGVGTDPGNAPPAPVTAAPPATDSRGVISYPTYDAVRAQRGDTPASIATRLGIDPAALARHNGLPENAALRDGELLVLPTRITSGAGASGGDDIASIAGAALDRADGAASGTPGSDAAEPVRHTVTRGETAYSIARLYNVSVRALADWNGLPPDYAVREGQVLLIPLPGQSPAGTAAAGTAAAAASIPDASQPGEGTRVAEPPSAAEPQPRDDTPAPAPAEEVAVAPIEAPQTQASDTARLAKPVEGRILRGYEKGANEGVDFSAAVGAPVRAAEGGTVAAITRDVDQVPIVVIRHPDNLLTVYANVDSVAVAKGDTVGRGQQIGVVRQSDPGFLHFEVRNGFESVDPVDYLN</sequence>
<dbReference type="Gene3D" id="3.10.350.10">
    <property type="entry name" value="LysM domain"/>
    <property type="match status" value="2"/>
</dbReference>
<dbReference type="AlphaFoldDB" id="A0A8J6YZB7"/>
<keyword evidence="5" id="KW-1185">Reference proteome</keyword>
<evidence type="ECO:0000256" key="1">
    <source>
        <dbReference type="SAM" id="MobiDB-lite"/>
    </source>
</evidence>
<dbReference type="PANTHER" id="PTHR21666">
    <property type="entry name" value="PEPTIDASE-RELATED"/>
    <property type="match status" value="1"/>
</dbReference>
<accession>A0A8J6YZB7</accession>